<dbReference type="EMBL" id="OD565395">
    <property type="protein sequence ID" value="CAD7441674.1"/>
    <property type="molecule type" value="Genomic_DNA"/>
</dbReference>
<sequence>MPSPTLFIWGTKQPLCILGWCNVEGTYNHMSATLPVIVGEENSPSLFGRNWFTELEITVRGIRHITENCSIPLVSNDPAEGILDDATHEHLVQHRVKQNMDADLSSSKSRYREEVRNAGTFDHQATKSVETCELQILYSTYEKLGKKFDFLTNLNRLEPHNILDRARNLEAFYPGGLEGTLQNEVPRGFIIHCNRHTTILALGTPMTNNEEAAMGQPLSDKAHRLVGDIAQGDIRDELAETFDTATEVAETLRIAPIPQPFGLRVQVLPTSFILADSRTPVRNTKEVPVLLRCGDKDKDRNLNLDLLNYGKRNV</sequence>
<proteinExistence type="predicted"/>
<accession>A0A7R9EVI6</accession>
<name>A0A7R9EVI6_9NEOP</name>
<organism evidence="1">
    <name type="scientific">Timema bartmani</name>
    <dbReference type="NCBI Taxonomy" id="61472"/>
    <lineage>
        <taxon>Eukaryota</taxon>
        <taxon>Metazoa</taxon>
        <taxon>Ecdysozoa</taxon>
        <taxon>Arthropoda</taxon>
        <taxon>Hexapoda</taxon>
        <taxon>Insecta</taxon>
        <taxon>Pterygota</taxon>
        <taxon>Neoptera</taxon>
        <taxon>Polyneoptera</taxon>
        <taxon>Phasmatodea</taxon>
        <taxon>Timematodea</taxon>
        <taxon>Timematoidea</taxon>
        <taxon>Timematidae</taxon>
        <taxon>Timema</taxon>
    </lineage>
</organism>
<gene>
    <name evidence="1" type="ORF">TBIB3V08_LOCUS4129</name>
</gene>
<reference evidence="1" key="1">
    <citation type="submission" date="2020-11" db="EMBL/GenBank/DDBJ databases">
        <authorList>
            <person name="Tran Van P."/>
        </authorList>
    </citation>
    <scope>NUCLEOTIDE SEQUENCE</scope>
</reference>
<evidence type="ECO:0000313" key="1">
    <source>
        <dbReference type="EMBL" id="CAD7441674.1"/>
    </source>
</evidence>
<dbReference type="AlphaFoldDB" id="A0A7R9EVI6"/>
<protein>
    <submittedName>
        <fullName evidence="1">Uncharacterized protein</fullName>
    </submittedName>
</protein>